<keyword evidence="2" id="KW-0802">TPR repeat</keyword>
<sequence>MEGEGLMDVLQKAASIRSEQDAKLRRKFDAWPHVLRNTLTDSKGALDARARMLEDRVAASEELRGQANACFAEGQNDQALRMYVRAAGLLRWVTSSSPDIRKGGIKDSELRLRSSVPVLESAPPVPESREEAERVARSLFPDAEAALGEGGPAGSAAVEMEDALPDAEGAADGPLAARARKALADAYNNASSALLRMGMHDQAMAAGQEARRVDPCSAKGLLRVALARQSRPGAGVADLRLAVKELRAAMMLEPSKAVQRTLRAAEAELARVGQAERSAFAGAFERGRVVLDEELEREQSRRVEAEAKQAAAAKDLAASATKDLAAAKAAGVGTGESSDEDEGEEGEAGAGASRRGGSARGLGSKRGLADGPETSEARRALSRLSKAEEGAMQQLIVSLEAMRARGMHEEADALMEEAAKLLAQAQPETDAELPPIDWRHPTPEQIADAKTYGIDLTDPDVVEELEEMERDRFASSAAGKTAAAAAKRAAASAAADKADISRGAKGAGEPEEEGEGDEKGSSEAEMLATVRSMPASELRAFLVEHAGMDKAAADAAPLRELRAKGEAFVAKIVESSKNPTKPPVPRWVSVLTAVLITLFVFYRLWSSGLAQWVGHYLGIADRPGEGGLGRAAEAAAAAATGATGGAQYPGQRPLDDAEWDDAAFAHAQVRCCAEWRKGGGGRRGGSEAGRGRAGRRKTLVVASWVPCVAPRTT</sequence>
<dbReference type="SUPFAM" id="SSF48452">
    <property type="entry name" value="TPR-like"/>
    <property type="match status" value="1"/>
</dbReference>
<protein>
    <submittedName>
        <fullName evidence="4">Uncharacterized protein</fullName>
    </submittedName>
</protein>
<dbReference type="EMBL" id="VLTL01000004">
    <property type="protein sequence ID" value="KAA0171878.1"/>
    <property type="molecule type" value="Genomic_DNA"/>
</dbReference>
<feature type="region of interest" description="Disordered" evidence="3">
    <location>
        <begin position="330"/>
        <end position="386"/>
    </location>
</feature>
<dbReference type="Gene3D" id="1.25.40.10">
    <property type="entry name" value="Tetratricopeptide repeat domain"/>
    <property type="match status" value="1"/>
</dbReference>
<proteinExistence type="predicted"/>
<dbReference type="PANTHER" id="PTHR11242:SF0">
    <property type="entry name" value="TPR_REGION DOMAIN-CONTAINING PROTEIN"/>
    <property type="match status" value="1"/>
</dbReference>
<feature type="compositionally biased region" description="Acidic residues" evidence="3">
    <location>
        <begin position="337"/>
        <end position="347"/>
    </location>
</feature>
<comment type="caution">
    <text evidence="4">The sequence shown here is derived from an EMBL/GenBank/DDBJ whole genome shotgun (WGS) entry which is preliminary data.</text>
</comment>
<dbReference type="InterPro" id="IPR039663">
    <property type="entry name" value="AIP/AIPL1/TTC9"/>
</dbReference>
<dbReference type="PANTHER" id="PTHR11242">
    <property type="entry name" value="ARYL HYDROCARBON RECEPTOR INTERACTING PROTEIN RELATED"/>
    <property type="match status" value="1"/>
</dbReference>
<dbReference type="AlphaFoldDB" id="A0A5A8E3F8"/>
<evidence type="ECO:0000313" key="4">
    <source>
        <dbReference type="EMBL" id="KAA0171878.1"/>
    </source>
</evidence>
<feature type="compositionally biased region" description="Low complexity" evidence="3">
    <location>
        <begin position="350"/>
        <end position="366"/>
    </location>
</feature>
<evidence type="ECO:0000313" key="5">
    <source>
        <dbReference type="Proteomes" id="UP000324907"/>
    </source>
</evidence>
<name>A0A5A8E3F8_CAFRO</name>
<organism evidence="4 5">
    <name type="scientific">Cafeteria roenbergensis</name>
    <name type="common">Marine flagellate</name>
    <dbReference type="NCBI Taxonomy" id="33653"/>
    <lineage>
        <taxon>Eukaryota</taxon>
        <taxon>Sar</taxon>
        <taxon>Stramenopiles</taxon>
        <taxon>Bigyra</taxon>
        <taxon>Opalozoa</taxon>
        <taxon>Bicosoecida</taxon>
        <taxon>Cafeteriaceae</taxon>
        <taxon>Cafeteria</taxon>
    </lineage>
</organism>
<reference evidence="4 5" key="1">
    <citation type="submission" date="2019-07" db="EMBL/GenBank/DDBJ databases">
        <title>Genomes of Cafeteria roenbergensis.</title>
        <authorList>
            <person name="Fischer M.G."/>
            <person name="Hackl T."/>
            <person name="Roman M."/>
        </authorList>
    </citation>
    <scope>NUCLEOTIDE SEQUENCE [LARGE SCALE GENOMIC DNA]</scope>
    <source>
        <strain evidence="4 5">RCC970-E3</strain>
    </source>
</reference>
<evidence type="ECO:0000256" key="2">
    <source>
        <dbReference type="ARBA" id="ARBA00022803"/>
    </source>
</evidence>
<evidence type="ECO:0000256" key="3">
    <source>
        <dbReference type="SAM" id="MobiDB-lite"/>
    </source>
</evidence>
<keyword evidence="1" id="KW-0677">Repeat</keyword>
<dbReference type="InterPro" id="IPR011990">
    <property type="entry name" value="TPR-like_helical_dom_sf"/>
</dbReference>
<accession>A0A5A8E3F8</accession>
<feature type="compositionally biased region" description="Basic and acidic residues" evidence="3">
    <location>
        <begin position="375"/>
        <end position="386"/>
    </location>
</feature>
<evidence type="ECO:0000256" key="1">
    <source>
        <dbReference type="ARBA" id="ARBA00022737"/>
    </source>
</evidence>
<gene>
    <name evidence="4" type="ORF">FNF28_00513</name>
</gene>
<dbReference type="Proteomes" id="UP000324907">
    <property type="component" value="Unassembled WGS sequence"/>
</dbReference>
<feature type="region of interest" description="Disordered" evidence="3">
    <location>
        <begin position="492"/>
        <end position="524"/>
    </location>
</feature>